<keyword evidence="2" id="KW-1185">Reference proteome</keyword>
<protein>
    <submittedName>
        <fullName evidence="1">Uncharacterized protein</fullName>
    </submittedName>
</protein>
<dbReference type="AlphaFoldDB" id="A0A803Q8U8"/>
<dbReference type="Proteomes" id="UP000596661">
    <property type="component" value="Chromosome 8"/>
</dbReference>
<reference evidence="1" key="1">
    <citation type="submission" date="2018-11" db="EMBL/GenBank/DDBJ databases">
        <authorList>
            <person name="Grassa J C."/>
        </authorList>
    </citation>
    <scope>NUCLEOTIDE SEQUENCE [LARGE SCALE GENOMIC DNA]</scope>
</reference>
<name>A0A803Q8U8_CANSA</name>
<reference evidence="1" key="2">
    <citation type="submission" date="2021-03" db="UniProtKB">
        <authorList>
            <consortium name="EnsemblPlants"/>
        </authorList>
    </citation>
    <scope>IDENTIFICATION</scope>
</reference>
<dbReference type="EnsemblPlants" id="evm.model.08.1489">
    <property type="protein sequence ID" value="cds.evm.model.08.1489"/>
    <property type="gene ID" value="evm.TU.08.1489"/>
</dbReference>
<dbReference type="Gramene" id="evm.model.08.1489">
    <property type="protein sequence ID" value="cds.evm.model.08.1489"/>
    <property type="gene ID" value="evm.TU.08.1489"/>
</dbReference>
<organism evidence="1 2">
    <name type="scientific">Cannabis sativa</name>
    <name type="common">Hemp</name>
    <name type="synonym">Marijuana</name>
    <dbReference type="NCBI Taxonomy" id="3483"/>
    <lineage>
        <taxon>Eukaryota</taxon>
        <taxon>Viridiplantae</taxon>
        <taxon>Streptophyta</taxon>
        <taxon>Embryophyta</taxon>
        <taxon>Tracheophyta</taxon>
        <taxon>Spermatophyta</taxon>
        <taxon>Magnoliopsida</taxon>
        <taxon>eudicotyledons</taxon>
        <taxon>Gunneridae</taxon>
        <taxon>Pentapetalae</taxon>
        <taxon>rosids</taxon>
        <taxon>fabids</taxon>
        <taxon>Rosales</taxon>
        <taxon>Cannabaceae</taxon>
        <taxon>Cannabis</taxon>
    </lineage>
</organism>
<dbReference type="EMBL" id="UZAU01000713">
    <property type="status" value="NOT_ANNOTATED_CDS"/>
    <property type="molecule type" value="Genomic_DNA"/>
</dbReference>
<evidence type="ECO:0000313" key="2">
    <source>
        <dbReference type="Proteomes" id="UP000596661"/>
    </source>
</evidence>
<sequence>MSVGSCMGRNFIPNLNVDRCMVPGEYCSALPWQAKICCEGLYCEGTLGTDNYCAAVEGCKYGGQSCGLGGACCYPNRCTALYQGICHILYVSHMHLLYHKLYQMYLHSS</sequence>
<proteinExistence type="predicted"/>
<evidence type="ECO:0000313" key="1">
    <source>
        <dbReference type="EnsemblPlants" id="cds.evm.model.08.1489"/>
    </source>
</evidence>
<accession>A0A803Q8U8</accession>